<dbReference type="GO" id="GO:0016491">
    <property type="term" value="F:oxidoreductase activity"/>
    <property type="evidence" value="ECO:0007669"/>
    <property type="project" value="UniProtKB-KW"/>
</dbReference>
<dbReference type="InterPro" id="IPR036318">
    <property type="entry name" value="FAD-bd_PCMH-like_sf"/>
</dbReference>
<dbReference type="Proteomes" id="UP001232148">
    <property type="component" value="Unassembled WGS sequence"/>
</dbReference>
<feature type="domain" description="FAD-binding PCMH-type" evidence="5">
    <location>
        <begin position="22"/>
        <end position="193"/>
    </location>
</feature>
<dbReference type="AlphaFoldDB" id="A0AAD9H6V1"/>
<organism evidence="6 7">
    <name type="scientific">Colletotrichum zoysiae</name>
    <dbReference type="NCBI Taxonomy" id="1216348"/>
    <lineage>
        <taxon>Eukaryota</taxon>
        <taxon>Fungi</taxon>
        <taxon>Dikarya</taxon>
        <taxon>Ascomycota</taxon>
        <taxon>Pezizomycotina</taxon>
        <taxon>Sordariomycetes</taxon>
        <taxon>Hypocreomycetidae</taxon>
        <taxon>Glomerellales</taxon>
        <taxon>Glomerellaceae</taxon>
        <taxon>Colletotrichum</taxon>
        <taxon>Colletotrichum graminicola species complex</taxon>
    </lineage>
</organism>
<evidence type="ECO:0000256" key="4">
    <source>
        <dbReference type="ARBA" id="ARBA00023002"/>
    </source>
</evidence>
<dbReference type="GO" id="GO:0071949">
    <property type="term" value="F:FAD binding"/>
    <property type="evidence" value="ECO:0007669"/>
    <property type="project" value="InterPro"/>
</dbReference>
<proteinExistence type="inferred from homology"/>
<evidence type="ECO:0000313" key="6">
    <source>
        <dbReference type="EMBL" id="KAK2022504.1"/>
    </source>
</evidence>
<evidence type="ECO:0000256" key="1">
    <source>
        <dbReference type="ARBA" id="ARBA00005466"/>
    </source>
</evidence>
<comment type="caution">
    <text evidence="6">The sequence shown here is derived from an EMBL/GenBank/DDBJ whole genome shotgun (WGS) entry which is preliminary data.</text>
</comment>
<dbReference type="InterPro" id="IPR016169">
    <property type="entry name" value="FAD-bd_PCMH_sub2"/>
</dbReference>
<dbReference type="PANTHER" id="PTHR42973">
    <property type="entry name" value="BINDING OXIDOREDUCTASE, PUTATIVE (AFU_ORTHOLOGUE AFUA_1G17690)-RELATED"/>
    <property type="match status" value="1"/>
</dbReference>
<dbReference type="PANTHER" id="PTHR42973:SF53">
    <property type="entry name" value="FAD-BINDING PCMH-TYPE DOMAIN-CONTAINING PROTEIN-RELATED"/>
    <property type="match status" value="1"/>
</dbReference>
<reference evidence="6" key="1">
    <citation type="submission" date="2021-06" db="EMBL/GenBank/DDBJ databases">
        <title>Comparative genomics, transcriptomics and evolutionary studies reveal genomic signatures of adaptation to plant cell wall in hemibiotrophic fungi.</title>
        <authorList>
            <consortium name="DOE Joint Genome Institute"/>
            <person name="Baroncelli R."/>
            <person name="Diaz J.F."/>
            <person name="Benocci T."/>
            <person name="Peng M."/>
            <person name="Battaglia E."/>
            <person name="Haridas S."/>
            <person name="Andreopoulos W."/>
            <person name="Labutti K."/>
            <person name="Pangilinan J."/>
            <person name="Floch G.L."/>
            <person name="Makela M.R."/>
            <person name="Henrissat B."/>
            <person name="Grigoriev I.V."/>
            <person name="Crouch J.A."/>
            <person name="De Vries R.P."/>
            <person name="Sukno S.A."/>
            <person name="Thon M.R."/>
        </authorList>
    </citation>
    <scope>NUCLEOTIDE SEQUENCE</scope>
    <source>
        <strain evidence="6">MAFF235873</strain>
    </source>
</reference>
<sequence length="331" mass="35951">MVLYPRDSRYDGRLNTYYSKNAAQPPACMVVPLTTEDVADIARTLSTQNCSFGMRSGAHSAFSGSNGLEGGVTVDFAYMNSTVYHPSTGIASVQPGSNWGNVYSALEPFGVTAVGGRASVVGVGGFTTGGGYSFHTGTQGFACNSVINFQVILANGTIRALKGGSRNFGFITRIDISQVLGAYTNFINKIDRDLASQIIVTLLCHQKDCILVAVLTNSQAQSTASAFNKFARITNISSTARTGTVAEIVPEFTGLTPLRLYARQGSNVLRLKEVVTKGPNQKLISRLLFKLKDNPILHYRRENIKFMRNVSRRYDPTGGFQHLRRTGFHIP</sequence>
<name>A0AAD9H6V1_9PEZI</name>
<evidence type="ECO:0000256" key="2">
    <source>
        <dbReference type="ARBA" id="ARBA00022630"/>
    </source>
</evidence>
<dbReference type="InterPro" id="IPR016166">
    <property type="entry name" value="FAD-bd_PCMH"/>
</dbReference>
<dbReference type="EMBL" id="MU843040">
    <property type="protein sequence ID" value="KAK2022504.1"/>
    <property type="molecule type" value="Genomic_DNA"/>
</dbReference>
<dbReference type="SUPFAM" id="SSF56176">
    <property type="entry name" value="FAD-binding/transporter-associated domain-like"/>
    <property type="match status" value="1"/>
</dbReference>
<dbReference type="PROSITE" id="PS51387">
    <property type="entry name" value="FAD_PCMH"/>
    <property type="match status" value="1"/>
</dbReference>
<keyword evidence="3" id="KW-0274">FAD</keyword>
<evidence type="ECO:0000313" key="7">
    <source>
        <dbReference type="Proteomes" id="UP001232148"/>
    </source>
</evidence>
<gene>
    <name evidence="6" type="ORF">LX32DRAFT_667988</name>
</gene>
<dbReference type="InterPro" id="IPR050416">
    <property type="entry name" value="FAD-linked_Oxidoreductase"/>
</dbReference>
<dbReference type="Pfam" id="PF01565">
    <property type="entry name" value="FAD_binding_4"/>
    <property type="match status" value="1"/>
</dbReference>
<accession>A0AAD9H6V1</accession>
<keyword evidence="2" id="KW-0285">Flavoprotein</keyword>
<evidence type="ECO:0000259" key="5">
    <source>
        <dbReference type="PROSITE" id="PS51387"/>
    </source>
</evidence>
<evidence type="ECO:0000256" key="3">
    <source>
        <dbReference type="ARBA" id="ARBA00022827"/>
    </source>
</evidence>
<comment type="similarity">
    <text evidence="1">Belongs to the oxygen-dependent FAD-linked oxidoreductase family.</text>
</comment>
<dbReference type="Gene3D" id="3.30.465.10">
    <property type="match status" value="1"/>
</dbReference>
<dbReference type="InterPro" id="IPR006094">
    <property type="entry name" value="Oxid_FAD_bind_N"/>
</dbReference>
<keyword evidence="7" id="KW-1185">Reference proteome</keyword>
<keyword evidence="4" id="KW-0560">Oxidoreductase</keyword>
<protein>
    <submittedName>
        <fullName evidence="6">FAD-binding domain-containing protein</fullName>
    </submittedName>
</protein>